<proteinExistence type="predicted"/>
<dbReference type="Gene3D" id="3.40.50.300">
    <property type="entry name" value="P-loop containing nucleotide triphosphate hydrolases"/>
    <property type="match status" value="1"/>
</dbReference>
<dbReference type="Proteomes" id="UP000466848">
    <property type="component" value="Chromosome"/>
</dbReference>
<organism evidence="2 3">
    <name type="scientific">Aminipila butyrica</name>
    <dbReference type="NCBI Taxonomy" id="433296"/>
    <lineage>
        <taxon>Bacteria</taxon>
        <taxon>Bacillati</taxon>
        <taxon>Bacillota</taxon>
        <taxon>Clostridia</taxon>
        <taxon>Peptostreptococcales</taxon>
        <taxon>Anaerovoracaceae</taxon>
        <taxon>Aminipila</taxon>
    </lineage>
</organism>
<keyword evidence="2" id="KW-0547">Nucleotide-binding</keyword>
<gene>
    <name evidence="2" type="ORF">Ami103574_02405</name>
</gene>
<keyword evidence="3" id="KW-1185">Reference proteome</keyword>
<protein>
    <submittedName>
        <fullName evidence="2">ATP-binding protein</fullName>
    </submittedName>
</protein>
<dbReference type="PANTHER" id="PTHR30050">
    <property type="entry name" value="CHROMOSOMAL REPLICATION INITIATOR PROTEIN DNAA"/>
    <property type="match status" value="1"/>
</dbReference>
<dbReference type="Pfam" id="PF01695">
    <property type="entry name" value="IstB_IS21"/>
    <property type="match status" value="1"/>
</dbReference>
<evidence type="ECO:0000313" key="2">
    <source>
        <dbReference type="EMBL" id="QIB68231.1"/>
    </source>
</evidence>
<evidence type="ECO:0000259" key="1">
    <source>
        <dbReference type="SMART" id="SM00382"/>
    </source>
</evidence>
<dbReference type="InterPro" id="IPR027417">
    <property type="entry name" value="P-loop_NTPase"/>
</dbReference>
<dbReference type="NCBIfam" id="NF005992">
    <property type="entry name" value="PRK08116.1"/>
    <property type="match status" value="1"/>
</dbReference>
<dbReference type="GO" id="GO:0005524">
    <property type="term" value="F:ATP binding"/>
    <property type="evidence" value="ECO:0007669"/>
    <property type="project" value="UniProtKB-KW"/>
</dbReference>
<dbReference type="RefSeq" id="WP_163065151.1">
    <property type="nucleotide sequence ID" value="NZ_CP048649.1"/>
</dbReference>
<name>A0A858BQT0_9FIRM</name>
<dbReference type="GO" id="GO:0006260">
    <property type="term" value="P:DNA replication"/>
    <property type="evidence" value="ECO:0007669"/>
    <property type="project" value="TreeGrafter"/>
</dbReference>
<dbReference type="InterPro" id="IPR002611">
    <property type="entry name" value="IstB_ATP-bd"/>
</dbReference>
<evidence type="ECO:0000313" key="3">
    <source>
        <dbReference type="Proteomes" id="UP000466848"/>
    </source>
</evidence>
<keyword evidence="2" id="KW-0067">ATP-binding</keyword>
<dbReference type="InterPro" id="IPR003593">
    <property type="entry name" value="AAA+_ATPase"/>
</dbReference>
<dbReference type="PANTHER" id="PTHR30050:SF4">
    <property type="entry name" value="ATP-BINDING PROTEIN RV3427C IN INSERTION SEQUENCE-RELATED"/>
    <property type="match status" value="1"/>
</dbReference>
<dbReference type="SUPFAM" id="SSF52540">
    <property type="entry name" value="P-loop containing nucleoside triphosphate hydrolases"/>
    <property type="match status" value="1"/>
</dbReference>
<dbReference type="SMART" id="SM00382">
    <property type="entry name" value="AAA"/>
    <property type="match status" value="1"/>
</dbReference>
<sequence>MLETKAKGVSTITTSSLKIDAAIGADGACKFCGQHTQPHELSRFLLAKGRIQSALYKRCDCKKAVAFYEALDYQQREAQAVKEQEELEKIQLEGRRARIAGYEKQLGRRFTGRTFQNFDRAGNEKAFDICLEYAKNFKNNKGEGLLFLGSVGTGKTHLAAAISNLIIAQHVIPVKFVNITLLLAEVKDTYEEGKDKSEKEIIRQLSEVELLVIDDLGKEKPTEWSNSVVYSIVNNRYENYRPLIITTNCSVDELRERLGEATASRIIETCKGIRLDGPDRRMEKLRK</sequence>
<dbReference type="KEGG" id="abut:Ami103574_02405"/>
<feature type="domain" description="AAA+ ATPase" evidence="1">
    <location>
        <begin position="141"/>
        <end position="274"/>
    </location>
</feature>
<dbReference type="AlphaFoldDB" id="A0A858BQT0"/>
<accession>A0A858BQT0</accession>
<dbReference type="EMBL" id="CP048649">
    <property type="protein sequence ID" value="QIB68231.1"/>
    <property type="molecule type" value="Genomic_DNA"/>
</dbReference>
<dbReference type="CDD" id="cd00009">
    <property type="entry name" value="AAA"/>
    <property type="match status" value="1"/>
</dbReference>
<reference evidence="2 3" key="1">
    <citation type="submission" date="2020-02" db="EMBL/GenBank/DDBJ databases">
        <authorList>
            <person name="Kim Y.B."/>
            <person name="Roh S.W."/>
        </authorList>
    </citation>
    <scope>NUCLEOTIDE SEQUENCE [LARGE SCALE GENOMIC DNA]</scope>
    <source>
        <strain evidence="2 3">DSM 103574</strain>
    </source>
</reference>